<feature type="compositionally biased region" description="Basic and acidic residues" evidence="1">
    <location>
        <begin position="354"/>
        <end position="367"/>
    </location>
</feature>
<dbReference type="Gene3D" id="2.130.10.10">
    <property type="entry name" value="YVTN repeat-like/Quinoprotein amine dehydrogenase"/>
    <property type="match status" value="2"/>
</dbReference>
<dbReference type="AlphaFoldDB" id="A0A1I7KSS1"/>
<name>A0A1I7KSS1_9BURK</name>
<feature type="signal peptide" evidence="2">
    <location>
        <begin position="1"/>
        <end position="27"/>
    </location>
</feature>
<dbReference type="STRING" id="1035707.SAMN05216552_101957"/>
<dbReference type="InterPro" id="IPR051200">
    <property type="entry name" value="Host-pathogen_enzymatic-act"/>
</dbReference>
<keyword evidence="2" id="KW-0732">Signal</keyword>
<organism evidence="3 4">
    <name type="scientific">Pseudoduganella namucuonensis</name>
    <dbReference type="NCBI Taxonomy" id="1035707"/>
    <lineage>
        <taxon>Bacteria</taxon>
        <taxon>Pseudomonadati</taxon>
        <taxon>Pseudomonadota</taxon>
        <taxon>Betaproteobacteria</taxon>
        <taxon>Burkholderiales</taxon>
        <taxon>Oxalobacteraceae</taxon>
        <taxon>Telluria group</taxon>
        <taxon>Pseudoduganella</taxon>
    </lineage>
</organism>
<accession>A0A1I7KSS1</accession>
<protein>
    <submittedName>
        <fullName evidence="3">PQQ-like domain-containing protein</fullName>
    </submittedName>
</protein>
<feature type="region of interest" description="Disordered" evidence="1">
    <location>
        <begin position="353"/>
        <end position="375"/>
    </location>
</feature>
<dbReference type="InterPro" id="IPR015943">
    <property type="entry name" value="WD40/YVTN_repeat-like_dom_sf"/>
</dbReference>
<evidence type="ECO:0000313" key="4">
    <source>
        <dbReference type="Proteomes" id="UP000199391"/>
    </source>
</evidence>
<dbReference type="EMBL" id="FPBO01000019">
    <property type="protein sequence ID" value="SFV00499.1"/>
    <property type="molecule type" value="Genomic_DNA"/>
</dbReference>
<proteinExistence type="predicted"/>
<reference evidence="4" key="1">
    <citation type="submission" date="2016-10" db="EMBL/GenBank/DDBJ databases">
        <authorList>
            <person name="Varghese N."/>
            <person name="Submissions S."/>
        </authorList>
    </citation>
    <scope>NUCLEOTIDE SEQUENCE [LARGE SCALE GENOMIC DNA]</scope>
    <source>
        <strain evidence="4">CGMCC 1.11014</strain>
    </source>
</reference>
<evidence type="ECO:0000256" key="2">
    <source>
        <dbReference type="SAM" id="SignalP"/>
    </source>
</evidence>
<evidence type="ECO:0000256" key="1">
    <source>
        <dbReference type="SAM" id="MobiDB-lite"/>
    </source>
</evidence>
<feature type="chain" id="PRO_5011471071" evidence="2">
    <location>
        <begin position="28"/>
        <end position="375"/>
    </location>
</feature>
<dbReference type="RefSeq" id="WP_177307356.1">
    <property type="nucleotide sequence ID" value="NZ_FPBO01000019.1"/>
</dbReference>
<dbReference type="Proteomes" id="UP000199391">
    <property type="component" value="Unassembled WGS sequence"/>
</dbReference>
<gene>
    <name evidence="3" type="ORF">SAMN05216552_101957</name>
</gene>
<dbReference type="InterPro" id="IPR011048">
    <property type="entry name" value="Haem_d1_sf"/>
</dbReference>
<evidence type="ECO:0000313" key="3">
    <source>
        <dbReference type="EMBL" id="SFV00499.1"/>
    </source>
</evidence>
<dbReference type="SUPFAM" id="SSF51004">
    <property type="entry name" value="C-terminal (heme d1) domain of cytochrome cd1-nitrite reductase"/>
    <property type="match status" value="1"/>
</dbReference>
<sequence>MFHLPKKIAAMTAMAVAGLLAGVPAAAADGYQLESATVLPSTNTDWDYLAFDAARSHLYIARRGDGLTVFDVRANKVVANVPGTRGANGILLLPQFDRAYVVNTDGTMTTLAMSTLTLLKWEQLDQGGLNGIIYEPTTQRIHAITALRPKTSSYITLDARTGKLIGRTDFDSTKMDTPATDEEGAIFAPMRDRNALMKLSAKDLSIQQTWPLAPCEQPVAVEYEKNSKRIFIGCRGSKPVFIAVDPKTGKVVASLPIGRGVDGMAFDPDKRLIVTSNGTDANLVAIRQLGPDRYELAETVATRPMARVLAMDPATKKLYTVTAGHTFPAAPEGKAPPPPTYHPDSFTVLSYAPTREKTEQELREETRQAAQKHAH</sequence>
<dbReference type="PANTHER" id="PTHR47197:SF3">
    <property type="entry name" value="DIHYDRO-HEME D1 DEHYDROGENASE"/>
    <property type="match status" value="1"/>
</dbReference>
<dbReference type="PANTHER" id="PTHR47197">
    <property type="entry name" value="PROTEIN NIRF"/>
    <property type="match status" value="1"/>
</dbReference>
<keyword evidence="4" id="KW-1185">Reference proteome</keyword>